<evidence type="ECO:0000313" key="6">
    <source>
        <dbReference type="Proteomes" id="UP000198611"/>
    </source>
</evidence>
<dbReference type="Pfam" id="PF25973">
    <property type="entry name" value="BSH_CzcB"/>
    <property type="match status" value="1"/>
</dbReference>
<evidence type="ECO:0000256" key="2">
    <source>
        <dbReference type="SAM" id="Coils"/>
    </source>
</evidence>
<evidence type="ECO:0000256" key="1">
    <source>
        <dbReference type="ARBA" id="ARBA00009477"/>
    </source>
</evidence>
<dbReference type="STRING" id="1123397.SAMN05660831_00452"/>
<accession>A0A1I1NVV8</accession>
<dbReference type="GO" id="GO:0015562">
    <property type="term" value="F:efflux transmembrane transporter activity"/>
    <property type="evidence" value="ECO:0007669"/>
    <property type="project" value="TreeGrafter"/>
</dbReference>
<evidence type="ECO:0000259" key="4">
    <source>
        <dbReference type="Pfam" id="PF25973"/>
    </source>
</evidence>
<gene>
    <name evidence="5" type="ORF">SAMN05660831_00452</name>
</gene>
<dbReference type="OrthoDB" id="9806939at2"/>
<evidence type="ECO:0000313" key="5">
    <source>
        <dbReference type="EMBL" id="SFD01472.1"/>
    </source>
</evidence>
<dbReference type="NCBIfam" id="TIGR01730">
    <property type="entry name" value="RND_mfp"/>
    <property type="match status" value="1"/>
</dbReference>
<dbReference type="PROSITE" id="PS51257">
    <property type="entry name" value="PROKAR_LIPOPROTEIN"/>
    <property type="match status" value="1"/>
</dbReference>
<proteinExistence type="inferred from homology"/>
<dbReference type="RefSeq" id="WP_143613112.1">
    <property type="nucleotide sequence ID" value="NZ_FOMJ01000001.1"/>
</dbReference>
<dbReference type="Proteomes" id="UP000198611">
    <property type="component" value="Unassembled WGS sequence"/>
</dbReference>
<comment type="similarity">
    <text evidence="1">Belongs to the membrane fusion protein (MFP) (TC 8.A.1) family.</text>
</comment>
<keyword evidence="6" id="KW-1185">Reference proteome</keyword>
<dbReference type="AlphaFoldDB" id="A0A1I1NVV8"/>
<dbReference type="SUPFAM" id="SSF111369">
    <property type="entry name" value="HlyD-like secretion proteins"/>
    <property type="match status" value="1"/>
</dbReference>
<feature type="coiled-coil region" evidence="2">
    <location>
        <begin position="113"/>
        <end position="185"/>
    </location>
</feature>
<organism evidence="5 6">
    <name type="scientific">Thiohalospira halophila DSM 15071</name>
    <dbReference type="NCBI Taxonomy" id="1123397"/>
    <lineage>
        <taxon>Bacteria</taxon>
        <taxon>Pseudomonadati</taxon>
        <taxon>Pseudomonadota</taxon>
        <taxon>Gammaproteobacteria</taxon>
        <taxon>Thiohalospirales</taxon>
        <taxon>Thiohalospiraceae</taxon>
        <taxon>Thiohalospira</taxon>
    </lineage>
</organism>
<dbReference type="Gene3D" id="2.40.30.170">
    <property type="match status" value="1"/>
</dbReference>
<dbReference type="InterPro" id="IPR058792">
    <property type="entry name" value="Beta-barrel_RND_2"/>
</dbReference>
<dbReference type="PANTHER" id="PTHR30469:SF15">
    <property type="entry name" value="HLYD FAMILY OF SECRETION PROTEINS"/>
    <property type="match status" value="1"/>
</dbReference>
<dbReference type="Gene3D" id="1.10.287.470">
    <property type="entry name" value="Helix hairpin bin"/>
    <property type="match status" value="1"/>
</dbReference>
<name>A0A1I1NVV8_9GAMM</name>
<keyword evidence="2" id="KW-0175">Coiled coil</keyword>
<evidence type="ECO:0000259" key="3">
    <source>
        <dbReference type="Pfam" id="PF25954"/>
    </source>
</evidence>
<dbReference type="PANTHER" id="PTHR30469">
    <property type="entry name" value="MULTIDRUG RESISTANCE PROTEIN MDTA"/>
    <property type="match status" value="1"/>
</dbReference>
<reference evidence="5 6" key="1">
    <citation type="submission" date="2016-10" db="EMBL/GenBank/DDBJ databases">
        <authorList>
            <person name="de Groot N.N."/>
        </authorList>
    </citation>
    <scope>NUCLEOTIDE SEQUENCE [LARGE SCALE GENOMIC DNA]</scope>
    <source>
        <strain evidence="5 6">HL3</strain>
    </source>
</reference>
<feature type="domain" description="CzcB-like barrel-sandwich hybrid" evidence="4">
    <location>
        <begin position="78"/>
        <end position="202"/>
    </location>
</feature>
<feature type="domain" description="CusB-like beta-barrel" evidence="3">
    <location>
        <begin position="223"/>
        <end position="278"/>
    </location>
</feature>
<dbReference type="EMBL" id="FOMJ01000001">
    <property type="protein sequence ID" value="SFD01472.1"/>
    <property type="molecule type" value="Genomic_DNA"/>
</dbReference>
<sequence>MRRCPPSPCARPVIPGLALSLLLALSGCGGESGEEGREAMASDRAMLVQADKAREQAVDITEHTIGRIRARTAPTLRAEVAGRVVGLEVDAGEPVRQGELLATLDAEPFRLARDAARSEVDRLRAQQRNQQRQVERLRAQAEEQYVSESELDAATTALDEIRARLAGAEARLEQAQRDLRLTRIRAPVEGRVVERHISPGDYPGVGEPLFELVAPEGLRAELPLPETAAARVEPGMGVRLWLPSAPEEVVEARVTALRERVGDASRAFDALVDFDNPGNWRDGAGVVGNIVRDHLPSAVVVDETSVVQRPAGEVVYALEDGQAVEKVVETGFRFDGQVVIREGLAAGTTIARDGADYLSDGAAVRLRGGDDG</sequence>
<dbReference type="Gene3D" id="2.40.420.20">
    <property type="match status" value="1"/>
</dbReference>
<protein>
    <submittedName>
        <fullName evidence="5">RND family efflux transporter, MFP subunit</fullName>
    </submittedName>
</protein>
<dbReference type="Pfam" id="PF25954">
    <property type="entry name" value="Beta-barrel_RND_2"/>
    <property type="match status" value="1"/>
</dbReference>
<dbReference type="GO" id="GO:1990281">
    <property type="term" value="C:efflux pump complex"/>
    <property type="evidence" value="ECO:0007669"/>
    <property type="project" value="TreeGrafter"/>
</dbReference>
<dbReference type="InterPro" id="IPR058647">
    <property type="entry name" value="BSH_CzcB-like"/>
</dbReference>
<dbReference type="InterPro" id="IPR006143">
    <property type="entry name" value="RND_pump_MFP"/>
</dbReference>
<dbReference type="Gene3D" id="2.40.50.100">
    <property type="match status" value="1"/>
</dbReference>